<name>A0A1I4I2J8_9RHOB</name>
<evidence type="ECO:0000313" key="1">
    <source>
        <dbReference type="EMBL" id="SFL48648.1"/>
    </source>
</evidence>
<dbReference type="Proteomes" id="UP000199550">
    <property type="component" value="Unassembled WGS sequence"/>
</dbReference>
<organism evidence="1 2">
    <name type="scientific">Loktanella salsilacus</name>
    <dbReference type="NCBI Taxonomy" id="195913"/>
    <lineage>
        <taxon>Bacteria</taxon>
        <taxon>Pseudomonadati</taxon>
        <taxon>Pseudomonadota</taxon>
        <taxon>Alphaproteobacteria</taxon>
        <taxon>Rhodobacterales</taxon>
        <taxon>Roseobacteraceae</taxon>
        <taxon>Loktanella</taxon>
    </lineage>
</organism>
<keyword evidence="2" id="KW-1185">Reference proteome</keyword>
<gene>
    <name evidence="1" type="ORF">SAMN04488004_12219</name>
</gene>
<dbReference type="AlphaFoldDB" id="A0A1I4I2J8"/>
<dbReference type="RefSeq" id="WP_090191070.1">
    <property type="nucleotide sequence ID" value="NZ_FOTF01000022.1"/>
</dbReference>
<dbReference type="OrthoDB" id="7181366at2"/>
<dbReference type="EMBL" id="FOTF01000022">
    <property type="protein sequence ID" value="SFL48648.1"/>
    <property type="molecule type" value="Genomic_DNA"/>
</dbReference>
<accession>A0A1I4I2J8</accession>
<dbReference type="STRING" id="195913.SAMN04488004_12219"/>
<evidence type="ECO:0000313" key="2">
    <source>
        <dbReference type="Proteomes" id="UP000199550"/>
    </source>
</evidence>
<proteinExistence type="predicted"/>
<protein>
    <submittedName>
        <fullName evidence="1">Uncharacterized protein</fullName>
    </submittedName>
</protein>
<reference evidence="1 2" key="1">
    <citation type="submission" date="2016-10" db="EMBL/GenBank/DDBJ databases">
        <authorList>
            <person name="de Groot N.N."/>
        </authorList>
    </citation>
    <scope>NUCLEOTIDE SEQUENCE [LARGE SCALE GENOMIC DNA]</scope>
    <source>
        <strain evidence="1 2">DSM 16199</strain>
    </source>
</reference>
<sequence>MSMKSIGSLEALGEANTEPGFALTAKSPRVRQLRKKTTIIQEDTGMPAGVAVPVISNPHLGGCVAKKMRDDLVWIAMINDLDSMTTMQLRTKYAGEANTHRNMLQRVKTYGAVVHSSFRSFPDFLQLVGPKPTARATLDRINNDDPEYAPGKVRWADKGTQNRNKGDSLIFTCLNTGRSYTASQLATKQGVSSTAIRARRKKGWTDEEIIAGKRTTHLVAPVTKKVPAQSRSSFTRMTAAEMEFRRDREYCEHLRQSEGQEYFICTPAEIQSSTKDDFPWIGTDEWLRSAENFFRHSKFPKWWAQYKHHVRFHALQPFQQAWVLEVDPAQGQKLELSDSL</sequence>